<dbReference type="EMBL" id="LT629734">
    <property type="protein sequence ID" value="SDR75943.1"/>
    <property type="molecule type" value="Genomic_DNA"/>
</dbReference>
<dbReference type="SUPFAM" id="SSF54593">
    <property type="entry name" value="Glyoxalase/Bleomycin resistance protein/Dihydroxybiphenyl dioxygenase"/>
    <property type="match status" value="1"/>
</dbReference>
<accession>A0A1H1LN26</accession>
<protein>
    <recommendedName>
        <fullName evidence="1">VOC domain-containing protein</fullName>
    </recommendedName>
</protein>
<keyword evidence="3" id="KW-1185">Reference proteome</keyword>
<dbReference type="Pfam" id="PF00903">
    <property type="entry name" value="Glyoxalase"/>
    <property type="match status" value="1"/>
</dbReference>
<dbReference type="InterPro" id="IPR037523">
    <property type="entry name" value="VOC_core"/>
</dbReference>
<dbReference type="Proteomes" id="UP000199649">
    <property type="component" value="Chromosome I"/>
</dbReference>
<dbReference type="STRING" id="684552.SAMN04489719_0682"/>
<dbReference type="InterPro" id="IPR029068">
    <property type="entry name" value="Glyas_Bleomycin-R_OHBP_Dase"/>
</dbReference>
<gene>
    <name evidence="2" type="ORF">SAMN04489719_0682</name>
</gene>
<feature type="domain" description="VOC" evidence="1">
    <location>
        <begin position="3"/>
        <end position="124"/>
    </location>
</feature>
<organism evidence="2 3">
    <name type="scientific">Agrococcus carbonis</name>
    <dbReference type="NCBI Taxonomy" id="684552"/>
    <lineage>
        <taxon>Bacteria</taxon>
        <taxon>Bacillati</taxon>
        <taxon>Actinomycetota</taxon>
        <taxon>Actinomycetes</taxon>
        <taxon>Micrococcales</taxon>
        <taxon>Microbacteriaceae</taxon>
        <taxon>Agrococcus</taxon>
    </lineage>
</organism>
<dbReference type="Gene3D" id="3.10.180.10">
    <property type="entry name" value="2,3-Dihydroxybiphenyl 1,2-Dioxygenase, domain 1"/>
    <property type="match status" value="1"/>
</dbReference>
<dbReference type="AlphaFoldDB" id="A0A1H1LN26"/>
<reference evidence="3" key="1">
    <citation type="submission" date="2016-10" db="EMBL/GenBank/DDBJ databases">
        <authorList>
            <person name="Varghese N."/>
            <person name="Submissions S."/>
        </authorList>
    </citation>
    <scope>NUCLEOTIDE SEQUENCE [LARGE SCALE GENOMIC DNA]</scope>
    <source>
        <strain evidence="3">DSM 22965</strain>
    </source>
</reference>
<dbReference type="InterPro" id="IPR004360">
    <property type="entry name" value="Glyas_Fos-R_dOase_dom"/>
</dbReference>
<name>A0A1H1LN26_9MICO</name>
<dbReference type="PROSITE" id="PS51819">
    <property type="entry name" value="VOC"/>
    <property type="match status" value="1"/>
</dbReference>
<evidence type="ECO:0000313" key="2">
    <source>
        <dbReference type="EMBL" id="SDR75943.1"/>
    </source>
</evidence>
<proteinExistence type="predicted"/>
<evidence type="ECO:0000313" key="3">
    <source>
        <dbReference type="Proteomes" id="UP000199649"/>
    </source>
</evidence>
<sequence>MGGFNQGFSSFAVPDLAAAKTFYGDTLGLEVREEEGWLDLTLPGGARVMVYPKEDHQPAVFTVLNFAVDDVHAAVDEYSAKGLEWQRYEGFQHDEKGVVSDPEFGPDIAWTTDPAGNIIAFMQLDGL</sequence>
<dbReference type="OrthoDB" id="9804907at2"/>
<dbReference type="RefSeq" id="WP_092665726.1">
    <property type="nucleotide sequence ID" value="NZ_LT629734.1"/>
</dbReference>
<evidence type="ECO:0000259" key="1">
    <source>
        <dbReference type="PROSITE" id="PS51819"/>
    </source>
</evidence>